<comment type="caution">
    <text evidence="1">The sequence shown here is derived from an EMBL/GenBank/DDBJ whole genome shotgun (WGS) entry which is preliminary data.</text>
</comment>
<organism evidence="1 2">
    <name type="scientific">Trichonephila clavipes</name>
    <name type="common">Golden silk orbweaver</name>
    <name type="synonym">Nephila clavipes</name>
    <dbReference type="NCBI Taxonomy" id="2585209"/>
    <lineage>
        <taxon>Eukaryota</taxon>
        <taxon>Metazoa</taxon>
        <taxon>Ecdysozoa</taxon>
        <taxon>Arthropoda</taxon>
        <taxon>Chelicerata</taxon>
        <taxon>Arachnida</taxon>
        <taxon>Araneae</taxon>
        <taxon>Araneomorphae</taxon>
        <taxon>Entelegynae</taxon>
        <taxon>Araneoidea</taxon>
        <taxon>Nephilidae</taxon>
        <taxon>Trichonephila</taxon>
    </lineage>
</organism>
<keyword evidence="2" id="KW-1185">Reference proteome</keyword>
<sequence length="71" mass="8336">MHLAHDVADCCVRAAQRLCAQRYLRSKIPSHALFACLNERLSYRRVYVLVTQKRERRGRTPNNEETVHDLV</sequence>
<proteinExistence type="predicted"/>
<reference evidence="1" key="1">
    <citation type="submission" date="2020-08" db="EMBL/GenBank/DDBJ databases">
        <title>Multicomponent nature underlies the extraordinary mechanical properties of spider dragline silk.</title>
        <authorList>
            <person name="Kono N."/>
            <person name="Nakamura H."/>
            <person name="Mori M."/>
            <person name="Yoshida Y."/>
            <person name="Ohtoshi R."/>
            <person name="Malay A.D."/>
            <person name="Moran D.A.P."/>
            <person name="Tomita M."/>
            <person name="Numata K."/>
            <person name="Arakawa K."/>
        </authorList>
    </citation>
    <scope>NUCLEOTIDE SEQUENCE</scope>
</reference>
<evidence type="ECO:0000313" key="1">
    <source>
        <dbReference type="EMBL" id="GFY20402.1"/>
    </source>
</evidence>
<gene>
    <name evidence="1" type="ORF">TNCV_210341</name>
</gene>
<dbReference type="EMBL" id="BMAU01021355">
    <property type="protein sequence ID" value="GFY20402.1"/>
    <property type="molecule type" value="Genomic_DNA"/>
</dbReference>
<protein>
    <submittedName>
        <fullName evidence="1">Uncharacterized protein</fullName>
    </submittedName>
</protein>
<dbReference type="Proteomes" id="UP000887159">
    <property type="component" value="Unassembled WGS sequence"/>
</dbReference>
<dbReference type="AlphaFoldDB" id="A0A8X6SUQ8"/>
<name>A0A8X6SUQ8_TRICX</name>
<accession>A0A8X6SUQ8</accession>
<evidence type="ECO:0000313" key="2">
    <source>
        <dbReference type="Proteomes" id="UP000887159"/>
    </source>
</evidence>